<dbReference type="InParanoid" id="A0A0C3GHU6"/>
<dbReference type="AlphaFoldDB" id="A0A0C3GHU6"/>
<evidence type="ECO:0000313" key="2">
    <source>
        <dbReference type="EMBL" id="KIM95710.1"/>
    </source>
</evidence>
<sequence>MYNALISVFGIIMTAMAVTRQSYHRLNKASRAQMRLPGQRGIYPRMRASKLRILVFGGTNFVGQATVVEALARGHDVTTFNRGTKPAPEGAKAIVGDRLAPDGYKGLDGLTFDTVIDTWWGDPVAVRSAVATLSGRISHYIYISTISVYDRGRTKPPLSEESPLLDPDHCDFTYGADKRSGEIAAEGANVPVLIPRPGVIVDPREGIDGRLHWWLGRMERGGLTLAPGPRDNGLQYVDVRDLAAFVVTGAETGLSGVYNLLSQPKHTTIGELLDTANSIAGGRAQLIWKDPETILKAGISPWSELPCWHPPGLEHDWVCNCKAEKAFAIGFRARPVRETLADSWAWLQTQTEKPPIYGRKWGLDPAKEAAVLGE</sequence>
<dbReference type="InterPro" id="IPR001509">
    <property type="entry name" value="Epimerase_deHydtase"/>
</dbReference>
<dbReference type="Pfam" id="PF01370">
    <property type="entry name" value="Epimerase"/>
    <property type="match status" value="1"/>
</dbReference>
<name>A0A0C3GHU6_OIDMZ</name>
<proteinExistence type="predicted"/>
<dbReference type="OrthoDB" id="419598at2759"/>
<gene>
    <name evidence="2" type="ORF">OIDMADRAFT_33793</name>
</gene>
<dbReference type="Gene3D" id="3.40.50.720">
    <property type="entry name" value="NAD(P)-binding Rossmann-like Domain"/>
    <property type="match status" value="1"/>
</dbReference>
<evidence type="ECO:0000259" key="1">
    <source>
        <dbReference type="Pfam" id="PF01370"/>
    </source>
</evidence>
<dbReference type="InterPro" id="IPR036291">
    <property type="entry name" value="NAD(P)-bd_dom_sf"/>
</dbReference>
<dbReference type="SUPFAM" id="SSF51735">
    <property type="entry name" value="NAD(P)-binding Rossmann-fold domains"/>
    <property type="match status" value="1"/>
</dbReference>
<dbReference type="InterPro" id="IPR050177">
    <property type="entry name" value="Lipid_A_modif_metabolic_enz"/>
</dbReference>
<reference evidence="2 3" key="1">
    <citation type="submission" date="2014-04" db="EMBL/GenBank/DDBJ databases">
        <authorList>
            <consortium name="DOE Joint Genome Institute"/>
            <person name="Kuo A."/>
            <person name="Martino E."/>
            <person name="Perotto S."/>
            <person name="Kohler A."/>
            <person name="Nagy L.G."/>
            <person name="Floudas D."/>
            <person name="Copeland A."/>
            <person name="Barry K.W."/>
            <person name="Cichocki N."/>
            <person name="Veneault-Fourrey C."/>
            <person name="LaButti K."/>
            <person name="Lindquist E.A."/>
            <person name="Lipzen A."/>
            <person name="Lundell T."/>
            <person name="Morin E."/>
            <person name="Murat C."/>
            <person name="Sun H."/>
            <person name="Tunlid A."/>
            <person name="Henrissat B."/>
            <person name="Grigoriev I.V."/>
            <person name="Hibbett D.S."/>
            <person name="Martin F."/>
            <person name="Nordberg H.P."/>
            <person name="Cantor M.N."/>
            <person name="Hua S.X."/>
        </authorList>
    </citation>
    <scope>NUCLEOTIDE SEQUENCE [LARGE SCALE GENOMIC DNA]</scope>
    <source>
        <strain evidence="2 3">Zn</strain>
    </source>
</reference>
<evidence type="ECO:0000313" key="3">
    <source>
        <dbReference type="Proteomes" id="UP000054321"/>
    </source>
</evidence>
<dbReference type="EMBL" id="KN832886">
    <property type="protein sequence ID" value="KIM95710.1"/>
    <property type="molecule type" value="Genomic_DNA"/>
</dbReference>
<reference evidence="3" key="2">
    <citation type="submission" date="2015-01" db="EMBL/GenBank/DDBJ databases">
        <title>Evolutionary Origins and Diversification of the Mycorrhizal Mutualists.</title>
        <authorList>
            <consortium name="DOE Joint Genome Institute"/>
            <consortium name="Mycorrhizal Genomics Consortium"/>
            <person name="Kohler A."/>
            <person name="Kuo A."/>
            <person name="Nagy L.G."/>
            <person name="Floudas D."/>
            <person name="Copeland A."/>
            <person name="Barry K.W."/>
            <person name="Cichocki N."/>
            <person name="Veneault-Fourrey C."/>
            <person name="LaButti K."/>
            <person name="Lindquist E.A."/>
            <person name="Lipzen A."/>
            <person name="Lundell T."/>
            <person name="Morin E."/>
            <person name="Murat C."/>
            <person name="Riley R."/>
            <person name="Ohm R."/>
            <person name="Sun H."/>
            <person name="Tunlid A."/>
            <person name="Henrissat B."/>
            <person name="Grigoriev I.V."/>
            <person name="Hibbett D.S."/>
            <person name="Martin F."/>
        </authorList>
    </citation>
    <scope>NUCLEOTIDE SEQUENCE [LARGE SCALE GENOMIC DNA]</scope>
    <source>
        <strain evidence="3">Zn</strain>
    </source>
</reference>
<dbReference type="PANTHER" id="PTHR43245:SF13">
    <property type="entry name" value="UDP-D-APIOSE_UDP-D-XYLOSE SYNTHASE 2"/>
    <property type="match status" value="1"/>
</dbReference>
<dbReference type="Proteomes" id="UP000054321">
    <property type="component" value="Unassembled WGS sequence"/>
</dbReference>
<dbReference type="PANTHER" id="PTHR43245">
    <property type="entry name" value="BIFUNCTIONAL POLYMYXIN RESISTANCE PROTEIN ARNA"/>
    <property type="match status" value="1"/>
</dbReference>
<protein>
    <recommendedName>
        <fullName evidence="1">NAD-dependent epimerase/dehydratase domain-containing protein</fullName>
    </recommendedName>
</protein>
<feature type="domain" description="NAD-dependent epimerase/dehydratase" evidence="1">
    <location>
        <begin position="136"/>
        <end position="259"/>
    </location>
</feature>
<dbReference type="STRING" id="913774.A0A0C3GHU6"/>
<dbReference type="HOGENOM" id="CLU_061176_0_0_1"/>
<keyword evidence="3" id="KW-1185">Reference proteome</keyword>
<organism evidence="2 3">
    <name type="scientific">Oidiodendron maius (strain Zn)</name>
    <dbReference type="NCBI Taxonomy" id="913774"/>
    <lineage>
        <taxon>Eukaryota</taxon>
        <taxon>Fungi</taxon>
        <taxon>Dikarya</taxon>
        <taxon>Ascomycota</taxon>
        <taxon>Pezizomycotina</taxon>
        <taxon>Leotiomycetes</taxon>
        <taxon>Leotiomycetes incertae sedis</taxon>
        <taxon>Myxotrichaceae</taxon>
        <taxon>Oidiodendron</taxon>
    </lineage>
</organism>
<accession>A0A0C3GHU6</accession>